<evidence type="ECO:0000313" key="2">
    <source>
        <dbReference type="Proteomes" id="UP000887013"/>
    </source>
</evidence>
<name>A0A8X6Q3S8_NEPPI</name>
<dbReference type="Proteomes" id="UP000887013">
    <property type="component" value="Unassembled WGS sequence"/>
</dbReference>
<comment type="caution">
    <text evidence="1">The sequence shown here is derived from an EMBL/GenBank/DDBJ whole genome shotgun (WGS) entry which is preliminary data.</text>
</comment>
<reference evidence="1" key="1">
    <citation type="submission" date="2020-08" db="EMBL/GenBank/DDBJ databases">
        <title>Multicomponent nature underlies the extraordinary mechanical properties of spider dragline silk.</title>
        <authorList>
            <person name="Kono N."/>
            <person name="Nakamura H."/>
            <person name="Mori M."/>
            <person name="Yoshida Y."/>
            <person name="Ohtoshi R."/>
            <person name="Malay A.D."/>
            <person name="Moran D.A.P."/>
            <person name="Tomita M."/>
            <person name="Numata K."/>
            <person name="Arakawa K."/>
        </authorList>
    </citation>
    <scope>NUCLEOTIDE SEQUENCE</scope>
</reference>
<organism evidence="1 2">
    <name type="scientific">Nephila pilipes</name>
    <name type="common">Giant wood spider</name>
    <name type="synonym">Nephila maculata</name>
    <dbReference type="NCBI Taxonomy" id="299642"/>
    <lineage>
        <taxon>Eukaryota</taxon>
        <taxon>Metazoa</taxon>
        <taxon>Ecdysozoa</taxon>
        <taxon>Arthropoda</taxon>
        <taxon>Chelicerata</taxon>
        <taxon>Arachnida</taxon>
        <taxon>Araneae</taxon>
        <taxon>Araneomorphae</taxon>
        <taxon>Entelegynae</taxon>
        <taxon>Araneoidea</taxon>
        <taxon>Nephilidae</taxon>
        <taxon>Nephila</taxon>
    </lineage>
</organism>
<keyword evidence="2" id="KW-1185">Reference proteome</keyword>
<evidence type="ECO:0000313" key="1">
    <source>
        <dbReference type="EMBL" id="GFU05033.1"/>
    </source>
</evidence>
<accession>A0A8X6Q3S8</accession>
<dbReference type="EMBL" id="BMAW01123819">
    <property type="protein sequence ID" value="GFU05033.1"/>
    <property type="molecule type" value="Genomic_DNA"/>
</dbReference>
<proteinExistence type="predicted"/>
<dbReference type="AlphaFoldDB" id="A0A8X6Q3S8"/>
<gene>
    <name evidence="1" type="ORF">NPIL_476191</name>
</gene>
<sequence length="97" mass="10747">MFIYLSPYSYIAQVDNWLNSGSLKRKYVEVPKAIDLTTTSTIKVGKASQQISAISYPSALAIRHANTRKNKNILIIFVLVGNEQTPQGATRELSSNC</sequence>
<protein>
    <submittedName>
        <fullName evidence="1">Uncharacterized protein</fullName>
    </submittedName>
</protein>